<dbReference type="Proteomes" id="UP000076935">
    <property type="component" value="Unassembled WGS sequence"/>
</dbReference>
<evidence type="ECO:0000313" key="1">
    <source>
        <dbReference type="EMBL" id="OAH53614.1"/>
    </source>
</evidence>
<dbReference type="RefSeq" id="WP_018392187.1">
    <property type="nucleotide sequence ID" value="NZ_JBCNAN010000043.1"/>
</dbReference>
<protein>
    <recommendedName>
        <fullName evidence="5">Abortive phage infection protein</fullName>
    </recommendedName>
</protein>
<proteinExistence type="predicted"/>
<comment type="caution">
    <text evidence="2">The sequence shown here is derived from an EMBL/GenBank/DDBJ whole genome shotgun (WGS) entry which is preliminary data.</text>
</comment>
<accession>A0A177LAA8</accession>
<evidence type="ECO:0000313" key="4">
    <source>
        <dbReference type="Proteomes" id="UP000077271"/>
    </source>
</evidence>
<name>A0A177LAA8_9BACI</name>
<gene>
    <name evidence="1" type="ORF">AWH48_10025</name>
    <name evidence="2" type="ORF">AWH49_01850</name>
</gene>
<evidence type="ECO:0008006" key="5">
    <source>
        <dbReference type="Google" id="ProtNLM"/>
    </source>
</evidence>
<organism evidence="2 3">
    <name type="scientific">Domibacillus aminovorans</name>
    <dbReference type="NCBI Taxonomy" id="29332"/>
    <lineage>
        <taxon>Bacteria</taxon>
        <taxon>Bacillati</taxon>
        <taxon>Bacillota</taxon>
        <taxon>Bacilli</taxon>
        <taxon>Bacillales</taxon>
        <taxon>Bacillaceae</taxon>
        <taxon>Domibacillus</taxon>
    </lineage>
</organism>
<dbReference type="OrthoDB" id="2455488at2"/>
<keyword evidence="3" id="KW-1185">Reference proteome</keyword>
<dbReference type="EMBL" id="LQWY01000012">
    <property type="protein sequence ID" value="OAH62237.1"/>
    <property type="molecule type" value="Genomic_DNA"/>
</dbReference>
<dbReference type="Proteomes" id="UP000077271">
    <property type="component" value="Unassembled WGS sequence"/>
</dbReference>
<evidence type="ECO:0000313" key="2">
    <source>
        <dbReference type="EMBL" id="OAH62237.1"/>
    </source>
</evidence>
<sequence>MTIDEIENDITFLRNGKLKRIRIQKEDFLTFRSELIKQPDFKQFRGIAQHGGHIDYEYTEIPRS</sequence>
<reference evidence="3 4" key="1">
    <citation type="submission" date="2016-01" db="EMBL/GenBank/DDBJ databases">
        <title>Investigation of taxonomic status of Bacillus aminovorans.</title>
        <authorList>
            <person name="Verma A."/>
            <person name="Pal Y."/>
            <person name="Krishnamurthi S."/>
        </authorList>
    </citation>
    <scope>NUCLEOTIDE SEQUENCE [LARGE SCALE GENOMIC DNA]</scope>
    <source>
        <strain evidence="2 3">DSM 1314</strain>
        <strain evidence="1 4">DSM 4337</strain>
    </source>
</reference>
<dbReference type="EMBL" id="LQWZ01000035">
    <property type="protein sequence ID" value="OAH53614.1"/>
    <property type="molecule type" value="Genomic_DNA"/>
</dbReference>
<evidence type="ECO:0000313" key="3">
    <source>
        <dbReference type="Proteomes" id="UP000076935"/>
    </source>
</evidence>
<dbReference type="AlphaFoldDB" id="A0A177LAA8"/>